<organism evidence="3 4">
    <name type="scientific">Candidatus Woykebacteria bacterium RBG_13_40_15</name>
    <dbReference type="NCBI Taxonomy" id="1802593"/>
    <lineage>
        <taxon>Bacteria</taxon>
        <taxon>Candidatus Woykeibacteriota</taxon>
    </lineage>
</organism>
<evidence type="ECO:0000313" key="3">
    <source>
        <dbReference type="EMBL" id="OGY23473.1"/>
    </source>
</evidence>
<dbReference type="Gene3D" id="1.10.1220.170">
    <property type="match status" value="1"/>
</dbReference>
<comment type="similarity">
    <text evidence="1 2">Belongs to the phD/YefM antitoxin family.</text>
</comment>
<comment type="function">
    <text evidence="2">Antitoxin component of a type II toxin-antitoxin (TA) system.</text>
</comment>
<dbReference type="InterPro" id="IPR006442">
    <property type="entry name" value="Antitoxin_Phd/YefM"/>
</dbReference>
<dbReference type="NCBIfam" id="TIGR01552">
    <property type="entry name" value="phd_fam"/>
    <property type="match status" value="1"/>
</dbReference>
<dbReference type="Proteomes" id="UP000176631">
    <property type="component" value="Unassembled WGS sequence"/>
</dbReference>
<dbReference type="AlphaFoldDB" id="A0A1G1W728"/>
<evidence type="ECO:0000256" key="1">
    <source>
        <dbReference type="ARBA" id="ARBA00009981"/>
    </source>
</evidence>
<dbReference type="InterPro" id="IPR051405">
    <property type="entry name" value="phD/YefM_antitoxin"/>
</dbReference>
<evidence type="ECO:0000256" key="2">
    <source>
        <dbReference type="RuleBase" id="RU362080"/>
    </source>
</evidence>
<accession>A0A1G1W728</accession>
<dbReference type="SUPFAM" id="SSF143120">
    <property type="entry name" value="YefM-like"/>
    <property type="match status" value="1"/>
</dbReference>
<comment type="caution">
    <text evidence="3">The sequence shown here is derived from an EMBL/GenBank/DDBJ whole genome shotgun (WGS) entry which is preliminary data.</text>
</comment>
<dbReference type="InterPro" id="IPR036165">
    <property type="entry name" value="YefM-like_sf"/>
</dbReference>
<sequence length="90" mass="9947">MSTKTLPVTEARKNLTDLVGKASSQLDEYVITVKGKPKAVLISAVEFEGWKETNEILSNPKLVKAIHEGEEDIKAGRIVTLEGLKKEFHV</sequence>
<gene>
    <name evidence="3" type="ORF">A2172_04620</name>
</gene>
<dbReference type="PANTHER" id="PTHR33713">
    <property type="entry name" value="ANTITOXIN YAFN-RELATED"/>
    <property type="match status" value="1"/>
</dbReference>
<evidence type="ECO:0000313" key="4">
    <source>
        <dbReference type="Proteomes" id="UP000176631"/>
    </source>
</evidence>
<proteinExistence type="inferred from homology"/>
<dbReference type="Pfam" id="PF02604">
    <property type="entry name" value="PhdYeFM_antitox"/>
    <property type="match status" value="1"/>
</dbReference>
<protein>
    <recommendedName>
        <fullName evidence="2">Antitoxin</fullName>
    </recommendedName>
</protein>
<dbReference type="EMBL" id="MHCP01000025">
    <property type="protein sequence ID" value="OGY23473.1"/>
    <property type="molecule type" value="Genomic_DNA"/>
</dbReference>
<dbReference type="Gene3D" id="3.40.1620.10">
    <property type="entry name" value="YefM-like domain"/>
    <property type="match status" value="1"/>
</dbReference>
<name>A0A1G1W728_9BACT</name>
<reference evidence="3 4" key="1">
    <citation type="journal article" date="2016" name="Nat. Commun.">
        <title>Thousands of microbial genomes shed light on interconnected biogeochemical processes in an aquifer system.</title>
        <authorList>
            <person name="Anantharaman K."/>
            <person name="Brown C.T."/>
            <person name="Hug L.A."/>
            <person name="Sharon I."/>
            <person name="Castelle C.J."/>
            <person name="Probst A.J."/>
            <person name="Thomas B.C."/>
            <person name="Singh A."/>
            <person name="Wilkins M.J."/>
            <person name="Karaoz U."/>
            <person name="Brodie E.L."/>
            <person name="Williams K.H."/>
            <person name="Hubbard S.S."/>
            <person name="Banfield J.F."/>
        </authorList>
    </citation>
    <scope>NUCLEOTIDE SEQUENCE [LARGE SCALE GENOMIC DNA]</scope>
</reference>
<dbReference type="PANTHER" id="PTHR33713:SF6">
    <property type="entry name" value="ANTITOXIN YEFM"/>
    <property type="match status" value="1"/>
</dbReference>